<comment type="caution">
    <text evidence="2">The sequence shown here is derived from an EMBL/GenBank/DDBJ whole genome shotgun (WGS) entry which is preliminary data.</text>
</comment>
<keyword evidence="1" id="KW-0732">Signal</keyword>
<dbReference type="AlphaFoldDB" id="A0A642V069"/>
<dbReference type="VEuPathDB" id="FungiDB:TRICI_004471"/>
<feature type="chain" id="PRO_5025022962" evidence="1">
    <location>
        <begin position="21"/>
        <end position="175"/>
    </location>
</feature>
<dbReference type="OrthoDB" id="4101517at2759"/>
<gene>
    <name evidence="2" type="ORF">TRICI_004471</name>
</gene>
<sequence>MVAPQKYLLAVLSSLALVSASDDTELLKRQSALLNGVHGSVMNSRQQIDKLTAEIREHPEHAGAMIATTVAQATDSQIDNAINTVAEALAPLTGGLSVAVGHAILGPFVQSVTDGAEVLIGNLIGGTIDLVRNPQMIMNLSRSYSNLISQAGRYNINTSRLQSIQKQLQNRLPKH</sequence>
<dbReference type="EMBL" id="SWFS01000338">
    <property type="protein sequence ID" value="KAA8909506.1"/>
    <property type="molecule type" value="Genomic_DNA"/>
</dbReference>
<organism evidence="2 3">
    <name type="scientific">Trichomonascus ciferrii</name>
    <dbReference type="NCBI Taxonomy" id="44093"/>
    <lineage>
        <taxon>Eukaryota</taxon>
        <taxon>Fungi</taxon>
        <taxon>Dikarya</taxon>
        <taxon>Ascomycota</taxon>
        <taxon>Saccharomycotina</taxon>
        <taxon>Dipodascomycetes</taxon>
        <taxon>Dipodascales</taxon>
        <taxon>Trichomonascaceae</taxon>
        <taxon>Trichomonascus</taxon>
        <taxon>Trichomonascus ciferrii complex</taxon>
    </lineage>
</organism>
<dbReference type="Proteomes" id="UP000761534">
    <property type="component" value="Unassembled WGS sequence"/>
</dbReference>
<proteinExistence type="predicted"/>
<evidence type="ECO:0000313" key="3">
    <source>
        <dbReference type="Proteomes" id="UP000761534"/>
    </source>
</evidence>
<keyword evidence="3" id="KW-1185">Reference proteome</keyword>
<reference evidence="2" key="1">
    <citation type="journal article" date="2019" name="G3 (Bethesda)">
        <title>Genome Assemblies of Two Rare Opportunistic Yeast Pathogens: Diutina rugosa (syn. Candida rugosa) and Trichomonascus ciferrii (syn. Candida ciferrii).</title>
        <authorList>
            <person name="Mixao V."/>
            <person name="Saus E."/>
            <person name="Hansen A.P."/>
            <person name="Lass-Florl C."/>
            <person name="Gabaldon T."/>
        </authorList>
    </citation>
    <scope>NUCLEOTIDE SEQUENCE</scope>
    <source>
        <strain evidence="2">CBS 4856</strain>
    </source>
</reference>
<feature type="signal peptide" evidence="1">
    <location>
        <begin position="1"/>
        <end position="20"/>
    </location>
</feature>
<evidence type="ECO:0000313" key="2">
    <source>
        <dbReference type="EMBL" id="KAA8909506.1"/>
    </source>
</evidence>
<accession>A0A642V069</accession>
<protein>
    <submittedName>
        <fullName evidence="2">Uncharacterized protein</fullName>
    </submittedName>
</protein>
<evidence type="ECO:0000256" key="1">
    <source>
        <dbReference type="SAM" id="SignalP"/>
    </source>
</evidence>
<name>A0A642V069_9ASCO</name>